<sequence length="127" mass="13749">MLKGFKEFVMRGNVVDLAVAVVLGTAFTAIVTAIVNGLINPIIAAIFGKPDLTQVANFTINGAEFSLGLILAALFNFIVVAAAIYFIVVLPMNKLLERLAQRREPEPDAPSPEVLLLTEIRDSLRAR</sequence>
<dbReference type="PROSITE" id="PS01327">
    <property type="entry name" value="MSCL"/>
    <property type="match status" value="1"/>
</dbReference>
<keyword evidence="5 10" id="KW-0812">Transmembrane</keyword>
<comment type="subcellular location">
    <subcellularLocation>
        <location evidence="1 10">Cell membrane</location>
        <topology evidence="1 10">Multi-pass membrane protein</topology>
    </subcellularLocation>
</comment>
<dbReference type="InterPro" id="IPR037673">
    <property type="entry name" value="MSC/AndL"/>
</dbReference>
<keyword evidence="12" id="KW-1185">Reference proteome</keyword>
<organism evidence="11 12">
    <name type="scientific">Humibacillus xanthopallidus</name>
    <dbReference type="NCBI Taxonomy" id="412689"/>
    <lineage>
        <taxon>Bacteria</taxon>
        <taxon>Bacillati</taxon>
        <taxon>Actinomycetota</taxon>
        <taxon>Actinomycetes</taxon>
        <taxon>Micrococcales</taxon>
        <taxon>Intrasporangiaceae</taxon>
        <taxon>Humibacillus</taxon>
    </lineage>
</organism>
<dbReference type="Pfam" id="PF01741">
    <property type="entry name" value="MscL"/>
    <property type="match status" value="1"/>
</dbReference>
<keyword evidence="4 10" id="KW-1003">Cell membrane</keyword>
<comment type="caution">
    <text evidence="11">The sequence shown here is derived from an EMBL/GenBank/DDBJ whole genome shotgun (WGS) entry which is preliminary data.</text>
</comment>
<keyword evidence="3 10" id="KW-0813">Transport</keyword>
<keyword evidence="9 10" id="KW-0407">Ion channel</keyword>
<dbReference type="HAMAP" id="MF_00115">
    <property type="entry name" value="MscL"/>
    <property type="match status" value="1"/>
</dbReference>
<evidence type="ECO:0000256" key="8">
    <source>
        <dbReference type="ARBA" id="ARBA00023136"/>
    </source>
</evidence>
<evidence type="ECO:0000256" key="9">
    <source>
        <dbReference type="ARBA" id="ARBA00023303"/>
    </source>
</evidence>
<accession>A0A543I139</accession>
<evidence type="ECO:0000256" key="7">
    <source>
        <dbReference type="ARBA" id="ARBA00023065"/>
    </source>
</evidence>
<dbReference type="Proteomes" id="UP000316747">
    <property type="component" value="Unassembled WGS sequence"/>
</dbReference>
<name>A0A543I139_9MICO</name>
<dbReference type="InterPro" id="IPR036019">
    <property type="entry name" value="MscL_channel"/>
</dbReference>
<dbReference type="AlphaFoldDB" id="A0A543I139"/>
<dbReference type="NCBIfam" id="TIGR00220">
    <property type="entry name" value="mscL"/>
    <property type="match status" value="1"/>
</dbReference>
<dbReference type="PRINTS" id="PR01264">
    <property type="entry name" value="MECHCHANNEL"/>
</dbReference>
<dbReference type="InterPro" id="IPR019823">
    <property type="entry name" value="Mechanosensitive_channel_CS"/>
</dbReference>
<keyword evidence="6 10" id="KW-1133">Transmembrane helix</keyword>
<evidence type="ECO:0000256" key="3">
    <source>
        <dbReference type="ARBA" id="ARBA00022448"/>
    </source>
</evidence>
<keyword evidence="8 10" id="KW-0472">Membrane</keyword>
<feature type="transmembrane region" description="Helical" evidence="10">
    <location>
        <begin position="67"/>
        <end position="92"/>
    </location>
</feature>
<evidence type="ECO:0000256" key="2">
    <source>
        <dbReference type="ARBA" id="ARBA00007254"/>
    </source>
</evidence>
<evidence type="ECO:0000313" key="12">
    <source>
        <dbReference type="Proteomes" id="UP000316747"/>
    </source>
</evidence>
<comment type="subunit">
    <text evidence="10">Homopentamer.</text>
</comment>
<evidence type="ECO:0000256" key="10">
    <source>
        <dbReference type="HAMAP-Rule" id="MF_00115"/>
    </source>
</evidence>
<dbReference type="PANTHER" id="PTHR30266">
    <property type="entry name" value="MECHANOSENSITIVE CHANNEL MSCL"/>
    <property type="match status" value="1"/>
</dbReference>
<dbReference type="OrthoDB" id="9810350at2"/>
<proteinExistence type="inferred from homology"/>
<evidence type="ECO:0000313" key="11">
    <source>
        <dbReference type="EMBL" id="TQM64230.1"/>
    </source>
</evidence>
<dbReference type="SUPFAM" id="SSF81330">
    <property type="entry name" value="Gated mechanosensitive channel"/>
    <property type="match status" value="1"/>
</dbReference>
<dbReference type="RefSeq" id="WP_141841913.1">
    <property type="nucleotide sequence ID" value="NZ_VFPM01000001.1"/>
</dbReference>
<evidence type="ECO:0000256" key="1">
    <source>
        <dbReference type="ARBA" id="ARBA00004651"/>
    </source>
</evidence>
<comment type="function">
    <text evidence="10">Channel that opens in response to stretch forces in the membrane lipid bilayer. May participate in the regulation of osmotic pressure changes within the cell.</text>
</comment>
<dbReference type="Gene3D" id="1.10.1200.120">
    <property type="entry name" value="Large-conductance mechanosensitive channel, MscL, domain 1"/>
    <property type="match status" value="1"/>
</dbReference>
<dbReference type="PANTHER" id="PTHR30266:SF2">
    <property type="entry name" value="LARGE-CONDUCTANCE MECHANOSENSITIVE CHANNEL"/>
    <property type="match status" value="1"/>
</dbReference>
<evidence type="ECO:0000256" key="4">
    <source>
        <dbReference type="ARBA" id="ARBA00022475"/>
    </source>
</evidence>
<feature type="transmembrane region" description="Helical" evidence="10">
    <location>
        <begin position="21"/>
        <end position="47"/>
    </location>
</feature>
<dbReference type="GO" id="GO:0005886">
    <property type="term" value="C:plasma membrane"/>
    <property type="evidence" value="ECO:0007669"/>
    <property type="project" value="UniProtKB-SubCell"/>
</dbReference>
<evidence type="ECO:0000256" key="6">
    <source>
        <dbReference type="ARBA" id="ARBA00022989"/>
    </source>
</evidence>
<comment type="similarity">
    <text evidence="2 10">Belongs to the MscL family.</text>
</comment>
<keyword evidence="7 10" id="KW-0406">Ion transport</keyword>
<dbReference type="GO" id="GO:0008381">
    <property type="term" value="F:mechanosensitive monoatomic ion channel activity"/>
    <property type="evidence" value="ECO:0007669"/>
    <property type="project" value="UniProtKB-UniRule"/>
</dbReference>
<dbReference type="InterPro" id="IPR001185">
    <property type="entry name" value="MS_channel"/>
</dbReference>
<dbReference type="EMBL" id="VFPM01000001">
    <property type="protein sequence ID" value="TQM64230.1"/>
    <property type="molecule type" value="Genomic_DNA"/>
</dbReference>
<reference evidence="11 12" key="1">
    <citation type="submission" date="2019-06" db="EMBL/GenBank/DDBJ databases">
        <title>Genome sequencing of plant associated microbes to promote plant fitness in Sorghum bicolor and Oryza sativa.</title>
        <authorList>
            <person name="Coleman-Derr D."/>
        </authorList>
    </citation>
    <scope>NUCLEOTIDE SEQUENCE [LARGE SCALE GENOMIC DNA]</scope>
    <source>
        <strain evidence="11 12">KV-663</strain>
    </source>
</reference>
<protein>
    <recommendedName>
        <fullName evidence="10">Large-conductance mechanosensitive channel</fullName>
    </recommendedName>
</protein>
<evidence type="ECO:0000256" key="5">
    <source>
        <dbReference type="ARBA" id="ARBA00022692"/>
    </source>
</evidence>
<gene>
    <name evidence="10" type="primary">mscL</name>
    <name evidence="11" type="ORF">FBY41_0593</name>
</gene>